<dbReference type="InterPro" id="IPR042201">
    <property type="entry name" value="FH2_Formin_sf"/>
</dbReference>
<dbReference type="PROSITE" id="PS51444">
    <property type="entry name" value="FH2"/>
    <property type="match status" value="1"/>
</dbReference>
<dbReference type="Proteomes" id="UP000075885">
    <property type="component" value="Unassembled WGS sequence"/>
</dbReference>
<reference evidence="9" key="2">
    <citation type="submission" date="2020-05" db="UniProtKB">
        <authorList>
            <consortium name="EnsemblMetazoa"/>
        </authorList>
    </citation>
    <scope>IDENTIFICATION</scope>
    <source>
        <strain evidence="9">Epiroticus2</strain>
    </source>
</reference>
<feature type="domain" description="GBD/FH3" evidence="6">
    <location>
        <begin position="1"/>
        <end position="437"/>
    </location>
</feature>
<dbReference type="InterPro" id="IPR010473">
    <property type="entry name" value="GTPase-bd"/>
</dbReference>
<dbReference type="InterPro" id="IPR001079">
    <property type="entry name" value="Galectin_CRD"/>
</dbReference>
<feature type="compositionally biased region" description="Polar residues" evidence="4">
    <location>
        <begin position="467"/>
        <end position="479"/>
    </location>
</feature>
<dbReference type="SMART" id="SM00276">
    <property type="entry name" value="GLECT"/>
    <property type="match status" value="1"/>
</dbReference>
<comment type="similarity">
    <text evidence="2">Belongs to the formin homology family.</text>
</comment>
<feature type="domain" description="FH2" evidence="8">
    <location>
        <begin position="551"/>
        <end position="951"/>
    </location>
</feature>
<dbReference type="InterPro" id="IPR011989">
    <property type="entry name" value="ARM-like"/>
</dbReference>
<dbReference type="Gene3D" id="2.60.120.200">
    <property type="match status" value="1"/>
</dbReference>
<dbReference type="Pfam" id="PF06371">
    <property type="entry name" value="Drf_GBD"/>
    <property type="match status" value="2"/>
</dbReference>
<feature type="compositionally biased region" description="Pro residues" evidence="4">
    <location>
        <begin position="520"/>
        <end position="531"/>
    </location>
</feature>
<dbReference type="VEuPathDB" id="VectorBase:AEPI008659"/>
<dbReference type="STRING" id="199890.A0A182PNY0"/>
<feature type="domain" description="Galectin" evidence="7">
    <location>
        <begin position="1039"/>
        <end position="1169"/>
    </location>
</feature>
<feature type="coiled-coil region" evidence="3">
    <location>
        <begin position="837"/>
        <end position="894"/>
    </location>
</feature>
<evidence type="ECO:0000259" key="5">
    <source>
        <dbReference type="PROSITE" id="PS51231"/>
    </source>
</evidence>
<dbReference type="GO" id="GO:0016477">
    <property type="term" value="P:cell migration"/>
    <property type="evidence" value="ECO:0007669"/>
    <property type="project" value="TreeGrafter"/>
</dbReference>
<dbReference type="AlphaFoldDB" id="A0A182PNY0"/>
<dbReference type="PROSITE" id="PS51304">
    <property type="entry name" value="GALECTIN"/>
    <property type="match status" value="1"/>
</dbReference>
<feature type="region of interest" description="Disordered" evidence="4">
    <location>
        <begin position="121"/>
        <end position="159"/>
    </location>
</feature>
<keyword evidence="3" id="KW-0175">Coiled coil</keyword>
<dbReference type="InterPro" id="IPR013320">
    <property type="entry name" value="ConA-like_dom_sf"/>
</dbReference>
<evidence type="ECO:0000256" key="1">
    <source>
        <dbReference type="ARBA" id="ARBA00022734"/>
    </source>
</evidence>
<dbReference type="Pfam" id="PF00337">
    <property type="entry name" value="Gal-bind_lectin"/>
    <property type="match status" value="1"/>
</dbReference>
<dbReference type="SMART" id="SM01140">
    <property type="entry name" value="Drf_GBD"/>
    <property type="match status" value="1"/>
</dbReference>
<dbReference type="GO" id="GO:0051015">
    <property type="term" value="F:actin filament binding"/>
    <property type="evidence" value="ECO:0007669"/>
    <property type="project" value="TreeGrafter"/>
</dbReference>
<dbReference type="GO" id="GO:0031267">
    <property type="term" value="F:small GTPase binding"/>
    <property type="evidence" value="ECO:0007669"/>
    <property type="project" value="InterPro"/>
</dbReference>
<evidence type="ECO:0000256" key="2">
    <source>
        <dbReference type="ARBA" id="ARBA00023449"/>
    </source>
</evidence>
<dbReference type="PANTHER" id="PTHR45857">
    <property type="entry name" value="FORMIN-LIKE PROTEIN"/>
    <property type="match status" value="1"/>
</dbReference>
<name>A0A182PNY0_9DIPT</name>
<dbReference type="FunFam" id="2.60.120.200:FF:000256">
    <property type="entry name" value="Galectin"/>
    <property type="match status" value="1"/>
</dbReference>
<dbReference type="Gene3D" id="1.25.10.10">
    <property type="entry name" value="Leucine-rich Repeat Variant"/>
    <property type="match status" value="1"/>
</dbReference>
<organism evidence="9 10">
    <name type="scientific">Anopheles epiroticus</name>
    <dbReference type="NCBI Taxonomy" id="199890"/>
    <lineage>
        <taxon>Eukaryota</taxon>
        <taxon>Metazoa</taxon>
        <taxon>Ecdysozoa</taxon>
        <taxon>Arthropoda</taxon>
        <taxon>Hexapoda</taxon>
        <taxon>Insecta</taxon>
        <taxon>Pterygota</taxon>
        <taxon>Neoptera</taxon>
        <taxon>Endopterygota</taxon>
        <taxon>Diptera</taxon>
        <taxon>Nematocera</taxon>
        <taxon>Culicoidea</taxon>
        <taxon>Culicidae</taxon>
        <taxon>Anophelinae</taxon>
        <taxon>Anopheles</taxon>
    </lineage>
</organism>
<dbReference type="PROSITE" id="PS51231">
    <property type="entry name" value="DAD"/>
    <property type="match status" value="1"/>
</dbReference>
<dbReference type="PROSITE" id="PS51232">
    <property type="entry name" value="GBD_FH3"/>
    <property type="match status" value="1"/>
</dbReference>
<evidence type="ECO:0000259" key="8">
    <source>
        <dbReference type="PROSITE" id="PS51444"/>
    </source>
</evidence>
<dbReference type="InterPro" id="IPR043592">
    <property type="entry name" value="FMNL_animal"/>
</dbReference>
<dbReference type="SUPFAM" id="SSF101447">
    <property type="entry name" value="Formin homology 2 domain (FH2 domain)"/>
    <property type="match status" value="1"/>
</dbReference>
<keyword evidence="10" id="KW-1185">Reference proteome</keyword>
<feature type="compositionally biased region" description="Pro residues" evidence="4">
    <location>
        <begin position="481"/>
        <end position="511"/>
    </location>
</feature>
<feature type="compositionally biased region" description="Polar residues" evidence="4">
    <location>
        <begin position="131"/>
        <end position="144"/>
    </location>
</feature>
<dbReference type="Pfam" id="PF06367">
    <property type="entry name" value="Drf_FH3"/>
    <property type="match status" value="1"/>
</dbReference>
<evidence type="ECO:0000313" key="9">
    <source>
        <dbReference type="EnsemblMetazoa" id="AEPI008659-PA"/>
    </source>
</evidence>
<dbReference type="GO" id="GO:0008360">
    <property type="term" value="P:regulation of cell shape"/>
    <property type="evidence" value="ECO:0007669"/>
    <property type="project" value="TreeGrafter"/>
</dbReference>
<dbReference type="InterPro" id="IPR016024">
    <property type="entry name" value="ARM-type_fold"/>
</dbReference>
<dbReference type="SMART" id="SM01139">
    <property type="entry name" value="Drf_FH3"/>
    <property type="match status" value="1"/>
</dbReference>
<feature type="coiled-coil region" evidence="3">
    <location>
        <begin position="348"/>
        <end position="442"/>
    </location>
</feature>
<dbReference type="GO" id="GO:0030246">
    <property type="term" value="F:carbohydrate binding"/>
    <property type="evidence" value="ECO:0007669"/>
    <property type="project" value="UniProtKB-KW"/>
</dbReference>
<reference evidence="10" key="1">
    <citation type="submission" date="2013-03" db="EMBL/GenBank/DDBJ databases">
        <title>The Genome Sequence of Anopheles epiroticus epiroticus2.</title>
        <authorList>
            <consortium name="The Broad Institute Genomics Platform"/>
            <person name="Neafsey D.E."/>
            <person name="Howell P."/>
            <person name="Walker B."/>
            <person name="Young S.K."/>
            <person name="Zeng Q."/>
            <person name="Gargeya S."/>
            <person name="Fitzgerald M."/>
            <person name="Haas B."/>
            <person name="Abouelleil A."/>
            <person name="Allen A.W."/>
            <person name="Alvarado L."/>
            <person name="Arachchi H.M."/>
            <person name="Berlin A.M."/>
            <person name="Chapman S.B."/>
            <person name="Gainer-Dewar J."/>
            <person name="Goldberg J."/>
            <person name="Griggs A."/>
            <person name="Gujja S."/>
            <person name="Hansen M."/>
            <person name="Howarth C."/>
            <person name="Imamovic A."/>
            <person name="Ireland A."/>
            <person name="Larimer J."/>
            <person name="McCowan C."/>
            <person name="Murphy C."/>
            <person name="Pearson M."/>
            <person name="Poon T.W."/>
            <person name="Priest M."/>
            <person name="Roberts A."/>
            <person name="Saif S."/>
            <person name="Shea T."/>
            <person name="Sisk P."/>
            <person name="Sykes S."/>
            <person name="Wortman J."/>
            <person name="Nusbaum C."/>
            <person name="Birren B."/>
        </authorList>
    </citation>
    <scope>NUCLEOTIDE SEQUENCE [LARGE SCALE GENOMIC DNA]</scope>
    <source>
        <strain evidence="10">Epiroticus2</strain>
    </source>
</reference>
<evidence type="ECO:0008006" key="11">
    <source>
        <dbReference type="Google" id="ProtNLM"/>
    </source>
</evidence>
<dbReference type="SMART" id="SM00908">
    <property type="entry name" value="Gal-bind_lectin"/>
    <property type="match status" value="1"/>
</dbReference>
<proteinExistence type="inferred from homology"/>
<dbReference type="Pfam" id="PF02181">
    <property type="entry name" value="FH2"/>
    <property type="match status" value="1"/>
</dbReference>
<evidence type="ECO:0000259" key="7">
    <source>
        <dbReference type="PROSITE" id="PS51304"/>
    </source>
</evidence>
<dbReference type="GO" id="GO:0030866">
    <property type="term" value="P:cortical actin cytoskeleton organization"/>
    <property type="evidence" value="ECO:0007669"/>
    <property type="project" value="TreeGrafter"/>
</dbReference>
<feature type="coiled-coil region" evidence="3">
    <location>
        <begin position="928"/>
        <end position="986"/>
    </location>
</feature>
<evidence type="ECO:0000313" key="10">
    <source>
        <dbReference type="Proteomes" id="UP000075885"/>
    </source>
</evidence>
<dbReference type="InterPro" id="IPR014768">
    <property type="entry name" value="GBD/FH3_dom"/>
</dbReference>
<feature type="domain" description="DAD" evidence="5">
    <location>
        <begin position="992"/>
        <end position="1026"/>
    </location>
</feature>
<dbReference type="InterPro" id="IPR015425">
    <property type="entry name" value="FH2_Formin"/>
</dbReference>
<evidence type="ECO:0000256" key="4">
    <source>
        <dbReference type="SAM" id="MobiDB-lite"/>
    </source>
</evidence>
<dbReference type="SMART" id="SM00498">
    <property type="entry name" value="FH2"/>
    <property type="match status" value="1"/>
</dbReference>
<feature type="region of interest" description="Disordered" evidence="4">
    <location>
        <begin position="464"/>
        <end position="531"/>
    </location>
</feature>
<evidence type="ECO:0000259" key="6">
    <source>
        <dbReference type="PROSITE" id="PS51232"/>
    </source>
</evidence>
<dbReference type="CDD" id="cd00070">
    <property type="entry name" value="GLECT"/>
    <property type="match status" value="1"/>
</dbReference>
<accession>A0A182PNY0</accession>
<dbReference type="InterPro" id="IPR014767">
    <property type="entry name" value="DAD_dom"/>
</dbReference>
<dbReference type="GO" id="GO:0005829">
    <property type="term" value="C:cytosol"/>
    <property type="evidence" value="ECO:0007669"/>
    <property type="project" value="TreeGrafter"/>
</dbReference>
<dbReference type="Gene3D" id="1.20.58.2220">
    <property type="entry name" value="Formin, FH2 domain"/>
    <property type="match status" value="1"/>
</dbReference>
<dbReference type="PANTHER" id="PTHR45857:SF4">
    <property type="entry name" value="FORMIN-LIKE PROTEIN"/>
    <property type="match status" value="1"/>
</dbReference>
<dbReference type="SUPFAM" id="SSF49899">
    <property type="entry name" value="Concanavalin A-like lectins/glucanases"/>
    <property type="match status" value="1"/>
</dbReference>
<evidence type="ECO:0000256" key="3">
    <source>
        <dbReference type="SAM" id="Coils"/>
    </source>
</evidence>
<sequence>MASMDLPPDKAKLLKNYDNEKKWDIICDQEMVHAKDPPAHYLTKLRTYLDPKASRSHRKRKMVGESTSTQVLRDLEISLRTNHIEWVKEFLDEENQGLDALIDYLSFRLTMMRHEQRILEAKSESDEGLTTKETATNSSYGSSETNHKSAPNGFIRPGLGDMLDSPSIKRRSRHIAKLNMGLTTDDIHVCIMCMRAIMNNKYGFNMVILHREAINCIALSLIHKSLRTKALVLELLAAICLVKGGHEIILSAFNNFKKVCSEQSRFQTLMEYFMNYELFNIDFMVACMQFVNIVVHSVEDMNYRVHLQYEFTALGLDEYLEKLRLTESEELHVQISAYLDNVFDVAALMEDSETKTAALERVNELEDELGRALDQASEIEREALFKIGELEAELSRTRNERDDLYNKQLAVEDEIVKLKRALKQHEQESQSRQSMLLELENLTKTLPKGTSIADVSNLLAKGGLSELSPTGGSAGGQQQAPPIPPPPAPPIPPSAVNAPMPPPPPCPPAPPSGLSNGEPPKAPPKPPTFIPVPPPMGGNNALHCTDGAMTIKRKVQPKYKLPTLNWVALKPNQVRGTIFNELDDEKLHRQIDFVDFEERFKIGMGGPVSNGNCDMDGLTAFPSKRFKKPEHISLLEHTRLRNIAISRRKLEMPAETVIKAINNLDLKLLSLENVELLQKMTPTDQEQKLYKEYVIEKKDLNQLTEEDKFMLQLTKVERISSKLSIMNYIGNFFESWHLISPQVYSIISASSSIKSSKKFRAVLEVILAFGNYLNSSKRGPAYGFKLQSLDTLLDTKSNDKRMSLMHYIVATIRQKFPELMNFDTELFCIDKAAQVSLEMLISDVNELEKGMETVRKEADLRGKGTQSHVLRDFLANSEEKLKKIRSDCKTAQESFKECIEYFGESSRNADANAFFSLLVRFVRAFKVCDQENEQRRRLEAAALQASTKKDEEEQVVLRNNKINNQKKQQEAVINELKLKAHAVREKKLLQQDEVYNGALEDILLGLKNEPYRRADAVRRKTKHTVTMAQLPVYNPPSPFLGLLPTGLGLYRKITIRGRMTHDMFNINLQVGPNVDPRDDSALHISIRPREGLIVRNTYQFHSWGVEERFGGCPVQKRSYFDISITVKPDSYGIAVNGCHFCDFNHRIPYPSVRFIHTGPGAQIDAIITE</sequence>
<protein>
    <recommendedName>
        <fullName evidence="11">Galectin</fullName>
    </recommendedName>
</protein>
<dbReference type="SUPFAM" id="SSF48371">
    <property type="entry name" value="ARM repeat"/>
    <property type="match status" value="1"/>
</dbReference>
<dbReference type="EnsemblMetazoa" id="AEPI008659-RA">
    <property type="protein sequence ID" value="AEPI008659-PA"/>
    <property type="gene ID" value="AEPI008659"/>
</dbReference>
<dbReference type="InterPro" id="IPR010472">
    <property type="entry name" value="FH3_dom"/>
</dbReference>
<keyword evidence="1" id="KW-0430">Lectin</keyword>